<dbReference type="OrthoDB" id="10576240at2759"/>
<keyword evidence="3" id="KW-1185">Reference proteome</keyword>
<evidence type="ECO:0000313" key="2">
    <source>
        <dbReference type="EMBL" id="KAF5350137.1"/>
    </source>
</evidence>
<reference evidence="2 3" key="1">
    <citation type="journal article" date="2020" name="ISME J.">
        <title>Uncovering the hidden diversity of litter-decomposition mechanisms in mushroom-forming fungi.</title>
        <authorList>
            <person name="Floudas D."/>
            <person name="Bentzer J."/>
            <person name="Ahren D."/>
            <person name="Johansson T."/>
            <person name="Persson P."/>
            <person name="Tunlid A."/>
        </authorList>
    </citation>
    <scope>NUCLEOTIDE SEQUENCE [LARGE SCALE GENOMIC DNA]</scope>
    <source>
        <strain evidence="2 3">CBS 146.42</strain>
    </source>
</reference>
<feature type="compositionally biased region" description="Basic and acidic residues" evidence="1">
    <location>
        <begin position="1"/>
        <end position="10"/>
    </location>
</feature>
<evidence type="ECO:0000313" key="3">
    <source>
        <dbReference type="Proteomes" id="UP000559027"/>
    </source>
</evidence>
<name>A0A8H5D0U9_9AGAR</name>
<proteinExistence type="predicted"/>
<feature type="region of interest" description="Disordered" evidence="1">
    <location>
        <begin position="1"/>
        <end position="28"/>
    </location>
</feature>
<sequence length="412" mass="46290">MPRVTRRIESPEQSLEIETDTDPDLAPVSHIRSSVNATTGDKGMAPGQLLPSRAHIQERTYRRSPRLHASRATRGIVVEVEIPPFVTASRKITQGSDPISSISSSSELLLTPIPASSESNANAPPLDSRPLFSTCDKVSISEICHDVENLNAAISDIVYQLIHKNSLVEYETLTQVDIEFSDEVSPLAVLILQGPEQVKDRDVRDKILDAFLHNIILNFVYDHVVGQRVGFCQGKKYASIKPLLECVERNVPFQAAQWWRSTAYSTIPETQKNIFNNLAKQLFNEINECLLHILVRPKRQTKLIRRTIFNPLSHLRDIIYSAYTITTTYQTKVMSERLELICLPRLLHVAHDAITTAHIFDFKPELTSKRNRRQLRVLGNVGFGLVGETEDPSSQKVYIQPSVAAGIIPTRS</sequence>
<gene>
    <name evidence="2" type="ORF">D9756_009094</name>
</gene>
<evidence type="ECO:0000256" key="1">
    <source>
        <dbReference type="SAM" id="MobiDB-lite"/>
    </source>
</evidence>
<organism evidence="2 3">
    <name type="scientific">Leucocoprinus leucothites</name>
    <dbReference type="NCBI Taxonomy" id="201217"/>
    <lineage>
        <taxon>Eukaryota</taxon>
        <taxon>Fungi</taxon>
        <taxon>Dikarya</taxon>
        <taxon>Basidiomycota</taxon>
        <taxon>Agaricomycotina</taxon>
        <taxon>Agaricomycetes</taxon>
        <taxon>Agaricomycetidae</taxon>
        <taxon>Agaricales</taxon>
        <taxon>Agaricineae</taxon>
        <taxon>Agaricaceae</taxon>
        <taxon>Leucocoprinus</taxon>
    </lineage>
</organism>
<accession>A0A8H5D0U9</accession>
<dbReference type="Proteomes" id="UP000559027">
    <property type="component" value="Unassembled WGS sequence"/>
</dbReference>
<dbReference type="AlphaFoldDB" id="A0A8H5D0U9"/>
<protein>
    <submittedName>
        <fullName evidence="2">Uncharacterized protein</fullName>
    </submittedName>
</protein>
<comment type="caution">
    <text evidence="2">The sequence shown here is derived from an EMBL/GenBank/DDBJ whole genome shotgun (WGS) entry which is preliminary data.</text>
</comment>
<dbReference type="EMBL" id="JAACJO010000015">
    <property type="protein sequence ID" value="KAF5350137.1"/>
    <property type="molecule type" value="Genomic_DNA"/>
</dbReference>